<dbReference type="EC" id="1.1.1.267" evidence="9"/>
<comment type="pathway">
    <text evidence="1 9">Isoprenoid biosynthesis; isopentenyl diphosphate biosynthesis via DXP pathway; isopentenyl diphosphate from 1-deoxy-D-xylulose 5-phosphate: step 1/6.</text>
</comment>
<dbReference type="STRING" id="1122930.SAMN02745168_0510"/>
<feature type="binding site" evidence="9">
    <location>
        <position position="147"/>
    </location>
    <ligand>
        <name>Mn(2+)</name>
        <dbReference type="ChEBI" id="CHEBI:29035"/>
    </ligand>
</feature>
<dbReference type="InterPro" id="IPR036169">
    <property type="entry name" value="DXPR_C_sf"/>
</dbReference>
<dbReference type="AlphaFoldDB" id="A0A1W1YMP7"/>
<feature type="binding site" evidence="9">
    <location>
        <position position="216"/>
    </location>
    <ligand>
        <name>1-deoxy-D-xylulose 5-phosphate</name>
        <dbReference type="ChEBI" id="CHEBI:57792"/>
    </ligand>
</feature>
<feature type="binding site" evidence="9">
    <location>
        <position position="203"/>
    </location>
    <ligand>
        <name>NADPH</name>
        <dbReference type="ChEBI" id="CHEBI:57783"/>
    </ligand>
</feature>
<comment type="cofactor">
    <cofactor evidence="9">
        <name>Mg(2+)</name>
        <dbReference type="ChEBI" id="CHEBI:18420"/>
    </cofactor>
    <cofactor evidence="9">
        <name>Mn(2+)</name>
        <dbReference type="ChEBI" id="CHEBI:29035"/>
    </cofactor>
</comment>
<dbReference type="NCBIfam" id="NF009114">
    <property type="entry name" value="PRK12464.1"/>
    <property type="match status" value="1"/>
</dbReference>
<feature type="binding site" evidence="9">
    <location>
        <position position="123"/>
    </location>
    <ligand>
        <name>NADPH</name>
        <dbReference type="ChEBI" id="CHEBI:57783"/>
    </ligand>
</feature>
<evidence type="ECO:0000256" key="4">
    <source>
        <dbReference type="ARBA" id="ARBA00022857"/>
    </source>
</evidence>
<feature type="binding site" evidence="9">
    <location>
        <position position="37"/>
    </location>
    <ligand>
        <name>NADPH</name>
        <dbReference type="ChEBI" id="CHEBI:57783"/>
    </ligand>
</feature>
<dbReference type="GO" id="GO:0016853">
    <property type="term" value="F:isomerase activity"/>
    <property type="evidence" value="ECO:0007669"/>
    <property type="project" value="UniProtKB-KW"/>
</dbReference>
<dbReference type="Pfam" id="PF08436">
    <property type="entry name" value="DXP_redisom_C"/>
    <property type="match status" value="1"/>
</dbReference>
<evidence type="ECO:0000259" key="12">
    <source>
        <dbReference type="Pfam" id="PF13288"/>
    </source>
</evidence>
<dbReference type="Gene3D" id="3.40.50.720">
    <property type="entry name" value="NAD(P)-binding Rossmann-like Domain"/>
    <property type="match status" value="1"/>
</dbReference>
<dbReference type="HAMAP" id="MF_00183">
    <property type="entry name" value="DXP_reductoisom"/>
    <property type="match status" value="1"/>
</dbReference>
<evidence type="ECO:0000256" key="2">
    <source>
        <dbReference type="ARBA" id="ARBA00006825"/>
    </source>
</evidence>
<feature type="binding site" evidence="9">
    <location>
        <position position="149"/>
    </location>
    <ligand>
        <name>Mn(2+)</name>
        <dbReference type="ChEBI" id="CHEBI:29035"/>
    </ligand>
</feature>
<dbReference type="Pfam" id="PF02670">
    <property type="entry name" value="DXP_reductoisom"/>
    <property type="match status" value="1"/>
</dbReference>
<dbReference type="FunFam" id="3.40.50.720:FF:000045">
    <property type="entry name" value="1-deoxy-D-xylulose 5-phosphate reductoisomerase"/>
    <property type="match status" value="1"/>
</dbReference>
<organism evidence="13 14">
    <name type="scientific">Papillibacter cinnamivorans DSM 12816</name>
    <dbReference type="NCBI Taxonomy" id="1122930"/>
    <lineage>
        <taxon>Bacteria</taxon>
        <taxon>Bacillati</taxon>
        <taxon>Bacillota</taxon>
        <taxon>Clostridia</taxon>
        <taxon>Eubacteriales</taxon>
        <taxon>Oscillospiraceae</taxon>
        <taxon>Papillibacter</taxon>
    </lineage>
</organism>
<keyword evidence="3 9" id="KW-0479">Metal-binding</keyword>
<dbReference type="UniPathway" id="UPA00056">
    <property type="reaction ID" value="UER00092"/>
</dbReference>
<feature type="binding site" evidence="9">
    <location>
        <position position="149"/>
    </location>
    <ligand>
        <name>1-deoxy-D-xylulose 5-phosphate</name>
        <dbReference type="ChEBI" id="CHEBI:57792"/>
    </ligand>
</feature>
<dbReference type="PIRSF" id="PIRSF006205">
    <property type="entry name" value="Dxp_reductismrs"/>
    <property type="match status" value="1"/>
</dbReference>
<sequence length="381" mass="40752">MTKALALLGSTGSIGRQALEIAEYLRLPVLSLSAHRNIGLLEEQARRFHPALVAVSDEAAAGDLKIRLADTGIRVVSGPEGVIEAACVPGADTVLTAVVGFAGLRPTLAAVKEGRRIALANKETLVGAGELVMRAVREASASLLPVDSEHSAIFQCLESCRDRGEVKRILLTASGGPFFGYSRDALSRVTPADALRHPNWHMGPKITVDSATLMNKGLEFIEAMHLFSLPPEKITILVHRESVIHSMVEFVDGAVLAQLGAPDMRLPIQYALTWPHRLPSPANPLDFSACPSLSFGKPDAETFRCLALAMEAAKRGGTAGAVLSGANEEAVELFLAGRIPFLRIEELVETALRSVGHVSAPSLEEILEADREARLCVRKSQ</sequence>
<dbReference type="InterPro" id="IPR013644">
    <property type="entry name" value="DXP_reductoisomerase_C"/>
</dbReference>
<dbReference type="EMBL" id="FWXW01000001">
    <property type="protein sequence ID" value="SMC37071.1"/>
    <property type="molecule type" value="Genomic_DNA"/>
</dbReference>
<keyword evidence="4 9" id="KW-0521">NADP</keyword>
<dbReference type="InterPro" id="IPR026877">
    <property type="entry name" value="DXPR_C"/>
</dbReference>
<feature type="binding site" evidence="9">
    <location>
        <position position="14"/>
    </location>
    <ligand>
        <name>NADPH</name>
        <dbReference type="ChEBI" id="CHEBI:57783"/>
    </ligand>
</feature>
<dbReference type="InterPro" id="IPR003821">
    <property type="entry name" value="DXP_reductoisomerase"/>
</dbReference>
<feature type="binding site" evidence="9">
    <location>
        <position position="13"/>
    </location>
    <ligand>
        <name>NADPH</name>
        <dbReference type="ChEBI" id="CHEBI:57783"/>
    </ligand>
</feature>
<feature type="binding site" evidence="9">
    <location>
        <position position="36"/>
    </location>
    <ligand>
        <name>NADPH</name>
        <dbReference type="ChEBI" id="CHEBI:57783"/>
    </ligand>
</feature>
<evidence type="ECO:0000256" key="3">
    <source>
        <dbReference type="ARBA" id="ARBA00022723"/>
    </source>
</evidence>
<feature type="binding site" evidence="9">
    <location>
        <position position="210"/>
    </location>
    <ligand>
        <name>1-deoxy-D-xylulose 5-phosphate</name>
        <dbReference type="ChEBI" id="CHEBI:57792"/>
    </ligand>
</feature>
<dbReference type="OrthoDB" id="9806546at2"/>
<feature type="domain" description="1-deoxy-D-xylulose 5-phosphate reductoisomerase N-terminal" evidence="10">
    <location>
        <begin position="5"/>
        <end position="129"/>
    </location>
</feature>
<feature type="binding site" evidence="9">
    <location>
        <position position="174"/>
    </location>
    <ligand>
        <name>1-deoxy-D-xylulose 5-phosphate</name>
        <dbReference type="ChEBI" id="CHEBI:57792"/>
    </ligand>
</feature>
<dbReference type="Gene3D" id="1.10.1740.10">
    <property type="match status" value="1"/>
</dbReference>
<dbReference type="PANTHER" id="PTHR30525:SF0">
    <property type="entry name" value="1-DEOXY-D-XYLULOSE 5-PHOSPHATE REDUCTOISOMERASE, CHLOROPLASTIC"/>
    <property type="match status" value="1"/>
</dbReference>
<feature type="domain" description="DXP reductoisomerase C-terminal" evidence="12">
    <location>
        <begin position="259"/>
        <end position="374"/>
    </location>
</feature>
<dbReference type="GO" id="GO:0070402">
    <property type="term" value="F:NADPH binding"/>
    <property type="evidence" value="ECO:0007669"/>
    <property type="project" value="InterPro"/>
</dbReference>
<evidence type="ECO:0000259" key="10">
    <source>
        <dbReference type="Pfam" id="PF02670"/>
    </source>
</evidence>
<evidence type="ECO:0000256" key="6">
    <source>
        <dbReference type="ARBA" id="ARBA00023211"/>
    </source>
</evidence>
<comment type="function">
    <text evidence="9">Catalyzes the NADPH-dependent rearrangement and reduction of 1-deoxy-D-xylulose-5-phosphate (DXP) to 2-C-methyl-D-erythritol 4-phosphate (MEP).</text>
</comment>
<feature type="binding site" evidence="9">
    <location>
        <position position="11"/>
    </location>
    <ligand>
        <name>NADPH</name>
        <dbReference type="ChEBI" id="CHEBI:57783"/>
    </ligand>
</feature>
<feature type="binding site" evidence="9">
    <location>
        <position position="219"/>
    </location>
    <ligand>
        <name>1-deoxy-D-xylulose 5-phosphate</name>
        <dbReference type="ChEBI" id="CHEBI:57792"/>
    </ligand>
</feature>
<evidence type="ECO:0000256" key="9">
    <source>
        <dbReference type="HAMAP-Rule" id="MF_00183"/>
    </source>
</evidence>
<dbReference type="SUPFAM" id="SSF51735">
    <property type="entry name" value="NAD(P)-binding Rossmann-fold domains"/>
    <property type="match status" value="1"/>
</dbReference>
<name>A0A1W1YMP7_9FIRM</name>
<protein>
    <recommendedName>
        <fullName evidence="9">1-deoxy-D-xylulose 5-phosphate reductoisomerase</fullName>
        <shortName evidence="9">DXP reductoisomerase</shortName>
        <ecNumber evidence="9">1.1.1.267</ecNumber>
    </recommendedName>
    <alternativeName>
        <fullName evidence="9">1-deoxyxylulose-5-phosphate reductoisomerase</fullName>
    </alternativeName>
    <alternativeName>
        <fullName evidence="9">2-C-methyl-D-erythritol 4-phosphate synthase</fullName>
    </alternativeName>
</protein>
<dbReference type="GO" id="GO:0051484">
    <property type="term" value="P:isopentenyl diphosphate biosynthetic process, methylerythritol 4-phosphate pathway involved in terpenoid biosynthetic process"/>
    <property type="evidence" value="ECO:0007669"/>
    <property type="project" value="TreeGrafter"/>
</dbReference>
<evidence type="ECO:0000259" key="11">
    <source>
        <dbReference type="Pfam" id="PF08436"/>
    </source>
</evidence>
<dbReference type="PANTHER" id="PTHR30525">
    <property type="entry name" value="1-DEOXY-D-XYLULOSE 5-PHOSPHATE REDUCTOISOMERASE"/>
    <property type="match status" value="1"/>
</dbReference>
<dbReference type="SUPFAM" id="SSF55347">
    <property type="entry name" value="Glyceraldehyde-3-phosphate dehydrogenase-like, C-terminal domain"/>
    <property type="match status" value="1"/>
</dbReference>
<feature type="binding site" evidence="9">
    <location>
        <position position="122"/>
    </location>
    <ligand>
        <name>1-deoxy-D-xylulose 5-phosphate</name>
        <dbReference type="ChEBI" id="CHEBI:57792"/>
    </ligand>
</feature>
<dbReference type="SUPFAM" id="SSF69055">
    <property type="entry name" value="1-deoxy-D-xylulose-5-phosphate reductoisomerase, C-terminal domain"/>
    <property type="match status" value="1"/>
</dbReference>
<feature type="binding site" evidence="9">
    <location>
        <position position="219"/>
    </location>
    <ligand>
        <name>Mn(2+)</name>
        <dbReference type="ChEBI" id="CHEBI:29035"/>
    </ligand>
</feature>
<accession>A0A1W1YMP7</accession>
<dbReference type="Proteomes" id="UP000192790">
    <property type="component" value="Unassembled WGS sequence"/>
</dbReference>
<feature type="binding site" evidence="9">
    <location>
        <position position="12"/>
    </location>
    <ligand>
        <name>NADPH</name>
        <dbReference type="ChEBI" id="CHEBI:57783"/>
    </ligand>
</feature>
<feature type="domain" description="1-deoxy-D-xylulose 5-phosphate reductoisomerase C-terminal" evidence="11">
    <location>
        <begin position="143"/>
        <end position="227"/>
    </location>
</feature>
<feature type="binding site" evidence="9">
    <location>
        <position position="148"/>
    </location>
    <ligand>
        <name>1-deoxy-D-xylulose 5-phosphate</name>
        <dbReference type="ChEBI" id="CHEBI:57792"/>
    </ligand>
</feature>
<dbReference type="RefSeq" id="WP_084233527.1">
    <property type="nucleotide sequence ID" value="NZ_FWXW01000001.1"/>
</dbReference>
<dbReference type="NCBIfam" id="TIGR00243">
    <property type="entry name" value="Dxr"/>
    <property type="match status" value="1"/>
</dbReference>
<keyword evidence="6 9" id="KW-0464">Manganese</keyword>
<feature type="binding site" evidence="9">
    <location>
        <position position="121"/>
    </location>
    <ligand>
        <name>NADPH</name>
        <dbReference type="ChEBI" id="CHEBI:57783"/>
    </ligand>
</feature>
<evidence type="ECO:0000313" key="13">
    <source>
        <dbReference type="EMBL" id="SMC37071.1"/>
    </source>
</evidence>
<feature type="binding site" evidence="9">
    <location>
        <position position="197"/>
    </location>
    <ligand>
        <name>1-deoxy-D-xylulose 5-phosphate</name>
        <dbReference type="ChEBI" id="CHEBI:57792"/>
    </ligand>
</feature>
<evidence type="ECO:0000313" key="14">
    <source>
        <dbReference type="Proteomes" id="UP000192790"/>
    </source>
</evidence>
<dbReference type="Pfam" id="PF13288">
    <property type="entry name" value="DXPR_C"/>
    <property type="match status" value="1"/>
</dbReference>
<dbReference type="GO" id="GO:0030145">
    <property type="term" value="F:manganese ion binding"/>
    <property type="evidence" value="ECO:0007669"/>
    <property type="project" value="TreeGrafter"/>
</dbReference>
<comment type="caution">
    <text evidence="9">Lacks conserved residue(s) required for the propagation of feature annotation.</text>
</comment>
<gene>
    <name evidence="9" type="primary">dxr</name>
    <name evidence="13" type="ORF">SAMN02745168_0510</name>
</gene>
<dbReference type="InterPro" id="IPR036291">
    <property type="entry name" value="NAD(P)-bd_dom_sf"/>
</dbReference>
<keyword evidence="5 9" id="KW-0560">Oxidoreductase</keyword>
<evidence type="ECO:0000256" key="7">
    <source>
        <dbReference type="ARBA" id="ARBA00023229"/>
    </source>
</evidence>
<comment type="similarity">
    <text evidence="2 9">Belongs to the DXR family.</text>
</comment>
<evidence type="ECO:0000256" key="1">
    <source>
        <dbReference type="ARBA" id="ARBA00005094"/>
    </source>
</evidence>
<comment type="catalytic activity">
    <reaction evidence="8">
        <text>2-C-methyl-D-erythritol 4-phosphate + NADP(+) = 1-deoxy-D-xylulose 5-phosphate + NADPH + H(+)</text>
        <dbReference type="Rhea" id="RHEA:13717"/>
        <dbReference type="ChEBI" id="CHEBI:15378"/>
        <dbReference type="ChEBI" id="CHEBI:57783"/>
        <dbReference type="ChEBI" id="CHEBI:57792"/>
        <dbReference type="ChEBI" id="CHEBI:58262"/>
        <dbReference type="ChEBI" id="CHEBI:58349"/>
        <dbReference type="EC" id="1.1.1.267"/>
    </reaction>
    <physiologicalReaction direction="right-to-left" evidence="8">
        <dbReference type="Rhea" id="RHEA:13719"/>
    </physiologicalReaction>
</comment>
<dbReference type="GO" id="GO:0030604">
    <property type="term" value="F:1-deoxy-D-xylulose-5-phosphate reductoisomerase activity"/>
    <property type="evidence" value="ECO:0007669"/>
    <property type="project" value="UniProtKB-UniRule"/>
</dbReference>
<keyword evidence="13" id="KW-0413">Isomerase</keyword>
<proteinExistence type="inferred from homology"/>
<evidence type="ECO:0000256" key="8">
    <source>
        <dbReference type="ARBA" id="ARBA00048543"/>
    </source>
</evidence>
<keyword evidence="9" id="KW-0460">Magnesium</keyword>
<dbReference type="InterPro" id="IPR013512">
    <property type="entry name" value="DXP_reductoisomerase_N"/>
</dbReference>
<evidence type="ECO:0000256" key="5">
    <source>
        <dbReference type="ARBA" id="ARBA00023002"/>
    </source>
</evidence>
<reference evidence="13 14" key="1">
    <citation type="submission" date="2017-04" db="EMBL/GenBank/DDBJ databases">
        <authorList>
            <person name="Afonso C.L."/>
            <person name="Miller P.J."/>
            <person name="Scott M.A."/>
            <person name="Spackman E."/>
            <person name="Goraichik I."/>
            <person name="Dimitrov K.M."/>
            <person name="Suarez D.L."/>
            <person name="Swayne D.E."/>
        </authorList>
    </citation>
    <scope>NUCLEOTIDE SEQUENCE [LARGE SCALE GENOMIC DNA]</scope>
    <source>
        <strain evidence="13 14">DSM 12816</strain>
    </source>
</reference>
<feature type="binding site" evidence="9">
    <location>
        <position position="215"/>
    </location>
    <ligand>
        <name>1-deoxy-D-xylulose 5-phosphate</name>
        <dbReference type="ChEBI" id="CHEBI:57792"/>
    </ligand>
</feature>
<keyword evidence="7 9" id="KW-0414">Isoprene biosynthesis</keyword>
<keyword evidence="14" id="KW-1185">Reference proteome</keyword>